<proteinExistence type="predicted"/>
<organism evidence="1 2">
    <name type="scientific">Vulcanisaeta distributa (strain DSM 14429 / JCM 11212 / NBRC 100878 / IC-017)</name>
    <dbReference type="NCBI Taxonomy" id="572478"/>
    <lineage>
        <taxon>Archaea</taxon>
        <taxon>Thermoproteota</taxon>
        <taxon>Thermoprotei</taxon>
        <taxon>Thermoproteales</taxon>
        <taxon>Thermoproteaceae</taxon>
        <taxon>Vulcanisaeta</taxon>
    </lineage>
</organism>
<dbReference type="OrthoDB" id="48772at2157"/>
<gene>
    <name evidence="1" type="ordered locus">Vdis_0865</name>
</gene>
<dbReference type="KEGG" id="vdi:Vdis_0865"/>
<evidence type="ECO:0000313" key="2">
    <source>
        <dbReference type="Proteomes" id="UP000006681"/>
    </source>
</evidence>
<sequence>MQARCPRCGAPIKGVYRVGKRSNTYYVAVHMDGTQHYLGPLHYKYGTRTNKIVVRGAIDVNRELKYMEEITKAITEERLGREDVINALEEIMKATAELITTATQKYPETTAALTPWIEYMSRIIQSQ</sequence>
<dbReference type="EMBL" id="CP002100">
    <property type="protein sequence ID" value="ADN50256.1"/>
    <property type="molecule type" value="Genomic_DNA"/>
</dbReference>
<reference evidence="1 2" key="1">
    <citation type="journal article" date="2010" name="Stand. Genomic Sci.">
        <title>Complete genome sequence of Vulcanisaeta distributa type strain (IC-017).</title>
        <authorList>
            <person name="Mavromatis K."/>
            <person name="Sikorski J."/>
            <person name="Pabst E."/>
            <person name="Teshima H."/>
            <person name="Lapidus A."/>
            <person name="Lucas S."/>
            <person name="Nolan M."/>
            <person name="Glavina Del Rio T."/>
            <person name="Cheng J.F."/>
            <person name="Bruce D."/>
            <person name="Goodwin L."/>
            <person name="Pitluck S."/>
            <person name="Liolios K."/>
            <person name="Ivanova N."/>
            <person name="Mikhailova N."/>
            <person name="Pati A."/>
            <person name="Chen A."/>
            <person name="Palaniappan K."/>
            <person name="Land M."/>
            <person name="Hauser L."/>
            <person name="Chang Y.J."/>
            <person name="Jeffries C.D."/>
            <person name="Rohde M."/>
            <person name="Spring S."/>
            <person name="Goker M."/>
            <person name="Wirth R."/>
            <person name="Woyke T."/>
            <person name="Bristow J."/>
            <person name="Eisen J.A."/>
            <person name="Markowitz V."/>
            <person name="Hugenholtz P."/>
            <person name="Klenk H.P."/>
            <person name="Kyrpides N.C."/>
        </authorList>
    </citation>
    <scope>NUCLEOTIDE SEQUENCE [LARGE SCALE GENOMIC DNA]</scope>
    <source>
        <strain evidence="2">DSM 14429 / JCM 11212 / NBRC 100878 / IC-017</strain>
    </source>
</reference>
<keyword evidence="2" id="KW-1185">Reference proteome</keyword>
<name>E1QP85_VULDI</name>
<dbReference type="GeneID" id="9751794"/>
<evidence type="ECO:0000313" key="1">
    <source>
        <dbReference type="EMBL" id="ADN50256.1"/>
    </source>
</evidence>
<accession>E1QP85</accession>
<protein>
    <submittedName>
        <fullName evidence="1">Uncharacterized protein</fullName>
    </submittedName>
</protein>
<dbReference type="AlphaFoldDB" id="E1QP85"/>
<dbReference type="HOGENOM" id="CLU_1965684_0_0_2"/>
<dbReference type="Proteomes" id="UP000006681">
    <property type="component" value="Chromosome"/>
</dbReference>
<dbReference type="STRING" id="572478.Vdis_0865"/>
<reference evidence="2" key="2">
    <citation type="journal article" date="2010" name="Stand. Genomic Sci.">
        <title>Complete genome sequence of Vulcanisaeta distributa type strain (IC-017T).</title>
        <authorList>
            <person name="Mavromatis K."/>
            <person name="Sikorski J."/>
            <person name="Pabst E."/>
            <person name="Teshima H."/>
            <person name="Lapidus A."/>
            <person name="Lucas S."/>
            <person name="Nolan M."/>
            <person name="Glavina Del Rio T."/>
            <person name="Cheng J."/>
            <person name="Bruce D."/>
            <person name="Goodwin L."/>
            <person name="Pitluck S."/>
            <person name="Liolios K."/>
            <person name="Ivanova N."/>
            <person name="Mikhailova N."/>
            <person name="Pati A."/>
            <person name="Chen A."/>
            <person name="Palaniappan K."/>
            <person name="Land M."/>
            <person name="Hauser L."/>
            <person name="Chang Y."/>
            <person name="Jeffries C."/>
            <person name="Rohde M."/>
            <person name="Spring S."/>
            <person name="Goker M."/>
            <person name="Wirth R."/>
            <person name="Woyke T."/>
            <person name="Bristow J."/>
            <person name="Eisen J."/>
            <person name="Markowitz V."/>
            <person name="Hugenholtz P."/>
            <person name="Klenk H."/>
            <person name="Kyrpides N."/>
        </authorList>
    </citation>
    <scope>NUCLEOTIDE SEQUENCE [LARGE SCALE GENOMIC DNA]</scope>
    <source>
        <strain evidence="2">DSM 14429 / JCM 11212 / NBRC 100878 / IC-017</strain>
    </source>
</reference>
<dbReference type="RefSeq" id="WP_013335981.1">
    <property type="nucleotide sequence ID" value="NC_014537.1"/>
</dbReference>